<reference evidence="7" key="1">
    <citation type="submission" date="2022-10" db="EMBL/GenBank/DDBJ databases">
        <title>Culturing micro-colonial fungi from biological soil crusts in the Mojave desert and describing Neophaeococcomyces mojavensis, and introducing the new genera and species Taxawa tesnikishii.</title>
        <authorList>
            <person name="Kurbessoian T."/>
            <person name="Stajich J.E."/>
        </authorList>
    </citation>
    <scope>NUCLEOTIDE SEQUENCE</scope>
    <source>
        <strain evidence="7">TK_41</strain>
    </source>
</reference>
<dbReference type="InterPro" id="IPR032914">
    <property type="entry name" value="Vam6/VPS39/TRAP1"/>
</dbReference>
<feature type="compositionally biased region" description="Basic and acidic residues" evidence="5">
    <location>
        <begin position="276"/>
        <end position="286"/>
    </location>
</feature>
<feature type="domain" description="CNH" evidence="6">
    <location>
        <begin position="44"/>
        <end position="446"/>
    </location>
</feature>
<keyword evidence="8" id="KW-1185">Reference proteome</keyword>
<evidence type="ECO:0000256" key="4">
    <source>
        <dbReference type="ARBA" id="ARBA00022927"/>
    </source>
</evidence>
<protein>
    <recommendedName>
        <fullName evidence="6">CNH domain-containing protein</fullName>
    </recommendedName>
</protein>
<proteinExistence type="predicted"/>
<feature type="region of interest" description="Disordered" evidence="5">
    <location>
        <begin position="229"/>
        <end position="338"/>
    </location>
</feature>
<dbReference type="GO" id="GO:0034058">
    <property type="term" value="P:endosomal vesicle fusion"/>
    <property type="evidence" value="ECO:0007669"/>
    <property type="project" value="TreeGrafter"/>
</dbReference>
<evidence type="ECO:0000313" key="8">
    <source>
        <dbReference type="Proteomes" id="UP001172673"/>
    </source>
</evidence>
<evidence type="ECO:0000313" key="7">
    <source>
        <dbReference type="EMBL" id="KAJ9616670.1"/>
    </source>
</evidence>
<comment type="subcellular location">
    <subcellularLocation>
        <location evidence="1">Cytoplasm</location>
    </subcellularLocation>
</comment>
<dbReference type="EMBL" id="JAPDRK010000001">
    <property type="protein sequence ID" value="KAJ9616670.1"/>
    <property type="molecule type" value="Genomic_DNA"/>
</dbReference>
<name>A0AA38XNB9_9EURO</name>
<dbReference type="GO" id="GO:0006914">
    <property type="term" value="P:autophagy"/>
    <property type="evidence" value="ECO:0007669"/>
    <property type="project" value="TreeGrafter"/>
</dbReference>
<dbReference type="PANTHER" id="PTHR12894:SF27">
    <property type="entry name" value="TRANSFORMING GROWTH FACTOR-BETA RECEPTOR-ASSOCIATED PROTEIN 1"/>
    <property type="match status" value="1"/>
</dbReference>
<feature type="compositionally biased region" description="Polar residues" evidence="5">
    <location>
        <begin position="262"/>
        <end position="274"/>
    </location>
</feature>
<feature type="region of interest" description="Disordered" evidence="5">
    <location>
        <begin position="1"/>
        <end position="24"/>
    </location>
</feature>
<keyword evidence="2" id="KW-0813">Transport</keyword>
<evidence type="ECO:0000256" key="2">
    <source>
        <dbReference type="ARBA" id="ARBA00022448"/>
    </source>
</evidence>
<keyword evidence="4" id="KW-0653">Protein transport</keyword>
<gene>
    <name evidence="7" type="ORF">H2200_000389</name>
</gene>
<dbReference type="GO" id="GO:0016020">
    <property type="term" value="C:membrane"/>
    <property type="evidence" value="ECO:0007669"/>
    <property type="project" value="TreeGrafter"/>
</dbReference>
<dbReference type="PANTHER" id="PTHR12894">
    <property type="entry name" value="CNH DOMAIN CONTAINING"/>
    <property type="match status" value="1"/>
</dbReference>
<sequence length="1186" mass="131755">MAPPYQTDPRPAKRPRLSPPEPGPYVLRPVLEDIPLTTEEGNTDVSITCVEYWDNYLYIGTSAGEILHLVSIPPEPGDESASSTFILASRLQPSGHSTSATSPDAPGVQQILVLPGPSKACVLCNGVVSFYSLPELSPAFPNKEPTGVQWIGGIDENADKESPEGPVVMIANTKRILLVRVGDRLRAVRNNIEFPGCLRSSRRDTIACVADDTGYALLEVEHQQKIPLFPVSSLPAEEEPVPENGGRSPARSPPPADAAGHSRSTSMGNLISPTRDSSRSRRHDSAHLVPPDNTGIDSRTMSPPPDGGGEGTTRATARPRASTDALPTRSSTVADPKQFKKRLKPHILSPFSTEFMLTTGTTESEPGVGLFVNLDGDVVRGTVDFETYPEDLLVDNFSVPEYEGAPRSEDEGQIIFALLRSPPGDGGGRKLELQQVENASELAHPRTIVALPQSKLDKAHAGLQHVLSTHNHFFKIAGELLQLVPLSLGSLDLWGVNRESDPRTQSAVEQLEQERALFDSQSLTTPLEPSTELVTKRSAEEKAFAGRFGRAFTRNLVWHGQELWMVLQNPLISQLEHRLMQHMVNEEPAEVKPGHIFGFLAGIHGREPKDETEFLTLNYVRQKASLILFLHLQTRLSVSSDLEDLFRAVENTLHDGGLDPRIVLLLSPPLSSEVLYGPDGMWLHQGMADLLREYQPPISGFEDAPIEYWMMMRHFLMLWQEKRGYGSITDDKYVFDSVDASLLHVLLHLDQTLPADSPAQKSVRAKLHNVVDHWKGNFDRASSLLERYNRLFVLSRLYQSKKQARDVLATWKRILDGEKDVDYGSNVGYIEGQLRRYLTMIRDVELVQEYALLLAQRNPELAVQIFTDDAARVKFSPHEVVKLLKEHAPGAVQQYLEYLVFGKHLDQYADDLIGYYLDSVLTVLEKSEAARTSLAESYSTYRALESPKPTYLDFIHQNAPPEPWWQSRLRLLQLLGSGAYATGGATNTGKDLTYSVDMVLERLSPFSTYLVSESIILDARQGHHKEALRLLTHGLGDYDTATRYCYFGGPSTSHAYPVDPSTLPSRTSQTELFTFLFHEFLAIESIEDRLERTSHLLGKFATFFDPLAIIASIPDDWTVGMLSEFLVRSFRAATSERNQAVIVKALSAAQNLIGQVEFIEMTEKMAARIEKVGEDGVVKDLDVEAS</sequence>
<evidence type="ECO:0000256" key="1">
    <source>
        <dbReference type="ARBA" id="ARBA00004496"/>
    </source>
</evidence>
<organism evidence="7 8">
    <name type="scientific">Cladophialophora chaetospira</name>
    <dbReference type="NCBI Taxonomy" id="386627"/>
    <lineage>
        <taxon>Eukaryota</taxon>
        <taxon>Fungi</taxon>
        <taxon>Dikarya</taxon>
        <taxon>Ascomycota</taxon>
        <taxon>Pezizomycotina</taxon>
        <taxon>Eurotiomycetes</taxon>
        <taxon>Chaetothyriomycetidae</taxon>
        <taxon>Chaetothyriales</taxon>
        <taxon>Herpotrichiellaceae</taxon>
        <taxon>Cladophialophora</taxon>
    </lineage>
</organism>
<keyword evidence="3" id="KW-0963">Cytoplasm</keyword>
<feature type="compositionally biased region" description="Low complexity" evidence="5">
    <location>
        <begin position="312"/>
        <end position="325"/>
    </location>
</feature>
<evidence type="ECO:0000256" key="5">
    <source>
        <dbReference type="SAM" id="MobiDB-lite"/>
    </source>
</evidence>
<dbReference type="GO" id="GO:0005737">
    <property type="term" value="C:cytoplasm"/>
    <property type="evidence" value="ECO:0007669"/>
    <property type="project" value="UniProtKB-SubCell"/>
</dbReference>
<evidence type="ECO:0000256" key="3">
    <source>
        <dbReference type="ARBA" id="ARBA00022490"/>
    </source>
</evidence>
<dbReference type="Proteomes" id="UP001172673">
    <property type="component" value="Unassembled WGS sequence"/>
</dbReference>
<dbReference type="AlphaFoldDB" id="A0AA38XNB9"/>
<accession>A0AA38XNB9</accession>
<evidence type="ECO:0000259" key="6">
    <source>
        <dbReference type="PROSITE" id="PS50219"/>
    </source>
</evidence>
<dbReference type="PROSITE" id="PS50219">
    <property type="entry name" value="CNH"/>
    <property type="match status" value="1"/>
</dbReference>
<dbReference type="InterPro" id="IPR001180">
    <property type="entry name" value="CNH_dom"/>
</dbReference>
<dbReference type="GO" id="GO:0015031">
    <property type="term" value="P:protein transport"/>
    <property type="evidence" value="ECO:0007669"/>
    <property type="project" value="UniProtKB-KW"/>
</dbReference>
<comment type="caution">
    <text evidence="7">The sequence shown here is derived from an EMBL/GenBank/DDBJ whole genome shotgun (WGS) entry which is preliminary data.</text>
</comment>